<dbReference type="NCBIfam" id="NF002017">
    <property type="entry name" value="PRK00823.1-2"/>
    <property type="match status" value="1"/>
</dbReference>
<dbReference type="PATRIC" id="fig|1125411.7.peg.472"/>
<dbReference type="PANTHER" id="PTHR12599">
    <property type="entry name" value="PTERIN-4-ALPHA-CARBINOLAMINE DEHYDRATASE"/>
    <property type="match status" value="1"/>
</dbReference>
<dbReference type="EC" id="4.2.1.96" evidence="4"/>
<keyword evidence="6" id="KW-1185">Reference proteome</keyword>
<dbReference type="InterPro" id="IPR001533">
    <property type="entry name" value="Pterin_deHydtase"/>
</dbReference>
<sequence>MSNEQLVQFLIELAEWRIKDEKLFRVLRFKDFNKAIEFMNQVAITAEAMDHHPEWSNVYNKVEIYLVTHSEGGITQLDIDLAREIDSHFSTFKL</sequence>
<dbReference type="GO" id="GO:0008124">
    <property type="term" value="F:4-alpha-hydroxytetrahydrobiopterin dehydratase activity"/>
    <property type="evidence" value="ECO:0007669"/>
    <property type="project" value="UniProtKB-UniRule"/>
</dbReference>
<accession>A0A0M5KYC9</accession>
<evidence type="ECO:0000256" key="3">
    <source>
        <dbReference type="ARBA" id="ARBA00023239"/>
    </source>
</evidence>
<evidence type="ECO:0000313" key="6">
    <source>
        <dbReference type="Proteomes" id="UP000068905"/>
    </source>
</evidence>
<dbReference type="OrthoDB" id="5294615at2"/>
<dbReference type="PANTHER" id="PTHR12599:SF0">
    <property type="entry name" value="PTERIN-4-ALPHA-CARBINOLAMINE DEHYDRATASE"/>
    <property type="match status" value="1"/>
</dbReference>
<name>A0A0M5KYC9_9GAMM</name>
<dbReference type="NCBIfam" id="NF002018">
    <property type="entry name" value="PRK00823.1-3"/>
    <property type="match status" value="1"/>
</dbReference>
<dbReference type="HAMAP" id="MF_00434">
    <property type="entry name" value="Pterin_4_alpha"/>
    <property type="match status" value="1"/>
</dbReference>
<dbReference type="RefSeq" id="WP_053820774.1">
    <property type="nucleotide sequence ID" value="NZ_CP006911.1"/>
</dbReference>
<dbReference type="GO" id="GO:0006729">
    <property type="term" value="P:tetrahydrobiopterin biosynthetic process"/>
    <property type="evidence" value="ECO:0007669"/>
    <property type="project" value="InterPro"/>
</dbReference>
<dbReference type="EMBL" id="CP006911">
    <property type="protein sequence ID" value="ALE01553.1"/>
    <property type="molecule type" value="Genomic_DNA"/>
</dbReference>
<dbReference type="Proteomes" id="UP000068905">
    <property type="component" value="Chromosome"/>
</dbReference>
<protein>
    <recommendedName>
        <fullName evidence="4">Putative pterin-4-alpha-carbinolamine dehydratase</fullName>
        <shortName evidence="4">PHS</shortName>
        <ecNumber evidence="4">4.2.1.96</ecNumber>
    </recommendedName>
    <alternativeName>
        <fullName evidence="4">4-alpha-hydroxy-tetrahydropterin dehydratase</fullName>
    </alternativeName>
    <alternativeName>
        <fullName evidence="4">Pterin carbinolamine dehydratase</fullName>
        <shortName evidence="4">PCD</shortName>
    </alternativeName>
</protein>
<reference evidence="5 6" key="1">
    <citation type="journal article" date="2015" name="Genome Announc.">
        <title>Genome Sequence of 'Candidatus Thioglobus singularis' Strain PS1, a Mixotroph from the SUP05 Clade of Marine Gammaproteobacteria.</title>
        <authorList>
            <person name="Marshall K.T."/>
            <person name="Morris R.M."/>
        </authorList>
    </citation>
    <scope>NUCLEOTIDE SEQUENCE [LARGE SCALE GENOMIC DNA]</scope>
    <source>
        <strain evidence="5 6">PS1</strain>
    </source>
</reference>
<evidence type="ECO:0000256" key="4">
    <source>
        <dbReference type="HAMAP-Rule" id="MF_00434"/>
    </source>
</evidence>
<dbReference type="AlphaFoldDB" id="A0A0M5KYC9"/>
<comment type="catalytic activity">
    <reaction evidence="1 4">
        <text>(4aS,6R)-4a-hydroxy-L-erythro-5,6,7,8-tetrahydrobiopterin = (6R)-L-erythro-6,7-dihydrobiopterin + H2O</text>
        <dbReference type="Rhea" id="RHEA:11920"/>
        <dbReference type="ChEBI" id="CHEBI:15377"/>
        <dbReference type="ChEBI" id="CHEBI:15642"/>
        <dbReference type="ChEBI" id="CHEBI:43120"/>
        <dbReference type="EC" id="4.2.1.96"/>
    </reaction>
</comment>
<keyword evidence="3 4" id="KW-0456">Lyase</keyword>
<comment type="similarity">
    <text evidence="2 4">Belongs to the pterin-4-alpha-carbinolamine dehydratase family.</text>
</comment>
<dbReference type="InterPro" id="IPR036428">
    <property type="entry name" value="PCD_sf"/>
</dbReference>
<proteinExistence type="inferred from homology"/>
<evidence type="ECO:0000313" key="5">
    <source>
        <dbReference type="EMBL" id="ALE01553.1"/>
    </source>
</evidence>
<dbReference type="Gene3D" id="3.30.1360.20">
    <property type="entry name" value="Transcriptional coactivator/pterin dehydratase"/>
    <property type="match status" value="1"/>
</dbReference>
<dbReference type="SUPFAM" id="SSF55248">
    <property type="entry name" value="PCD-like"/>
    <property type="match status" value="1"/>
</dbReference>
<gene>
    <name evidence="5" type="ORF">W908_02405</name>
</gene>
<evidence type="ECO:0000256" key="1">
    <source>
        <dbReference type="ARBA" id="ARBA00001554"/>
    </source>
</evidence>
<evidence type="ECO:0000256" key="2">
    <source>
        <dbReference type="ARBA" id="ARBA00006472"/>
    </source>
</evidence>
<organism evidence="5 6">
    <name type="scientific">Candidatus Pseudothioglobus singularis PS1</name>
    <dbReference type="NCBI Taxonomy" id="1125411"/>
    <lineage>
        <taxon>Bacteria</taxon>
        <taxon>Pseudomonadati</taxon>
        <taxon>Pseudomonadota</taxon>
        <taxon>Gammaproteobacteria</taxon>
        <taxon>Candidatus Pseudothioglobaceae</taxon>
        <taxon>Candidatus Pseudothioglobus</taxon>
    </lineage>
</organism>
<dbReference type="KEGG" id="tsn:W908_02405"/>
<dbReference type="Pfam" id="PF01329">
    <property type="entry name" value="Pterin_4a"/>
    <property type="match status" value="1"/>
</dbReference>
<dbReference type="STRING" id="1125411.W908_02405"/>